<organism evidence="3 4">
    <name type="scientific">Ephemerocybe angulata</name>
    <dbReference type="NCBI Taxonomy" id="980116"/>
    <lineage>
        <taxon>Eukaryota</taxon>
        <taxon>Fungi</taxon>
        <taxon>Dikarya</taxon>
        <taxon>Basidiomycota</taxon>
        <taxon>Agaricomycotina</taxon>
        <taxon>Agaricomycetes</taxon>
        <taxon>Agaricomycetidae</taxon>
        <taxon>Agaricales</taxon>
        <taxon>Agaricineae</taxon>
        <taxon>Psathyrellaceae</taxon>
        <taxon>Ephemerocybe</taxon>
    </lineage>
</organism>
<evidence type="ECO:0000313" key="3">
    <source>
        <dbReference type="EMBL" id="KAF5315740.1"/>
    </source>
</evidence>
<evidence type="ECO:0000256" key="1">
    <source>
        <dbReference type="SAM" id="MobiDB-lite"/>
    </source>
</evidence>
<dbReference type="Proteomes" id="UP000541558">
    <property type="component" value="Unassembled WGS sequence"/>
</dbReference>
<sequence>MQTPRQTPLCPPSGRLPAIDLFHLPVPFISTPAVHPRQIPVQSGPWPATPAGQWQWHPTPTATPTFLPPAGLTPIWPPQQTPLPATPYTPAPCFFAGAPPVFEAGTFPAQPLGADIPVRLHHHIIFNPIDLSVPVLQWDIIQPAELARVVGGRGLLGFLNLKAPATTPGCKRMYITSDTPYLEFWMRRWGPVIIERDDNIKIVDVLDAIHHYFLQPLTDDDIDELEDASPHNMGTVRLASNYRMRESYETLPGVTAQLGLKRSDALGGLRRFQGLRAVVFDDGTWKVYLALATGPVPDIVH</sequence>
<accession>A0A8H5B2U7</accession>
<gene>
    <name evidence="3" type="ORF">D9611_004785</name>
</gene>
<feature type="region of interest" description="Disordered" evidence="1">
    <location>
        <begin position="47"/>
        <end position="73"/>
    </location>
</feature>
<evidence type="ECO:0000259" key="2">
    <source>
        <dbReference type="Pfam" id="PF20415"/>
    </source>
</evidence>
<evidence type="ECO:0000313" key="4">
    <source>
        <dbReference type="Proteomes" id="UP000541558"/>
    </source>
</evidence>
<reference evidence="3 4" key="1">
    <citation type="journal article" date="2020" name="ISME J.">
        <title>Uncovering the hidden diversity of litter-decomposition mechanisms in mushroom-forming fungi.</title>
        <authorList>
            <person name="Floudas D."/>
            <person name="Bentzer J."/>
            <person name="Ahren D."/>
            <person name="Johansson T."/>
            <person name="Persson P."/>
            <person name="Tunlid A."/>
        </authorList>
    </citation>
    <scope>NUCLEOTIDE SEQUENCE [LARGE SCALE GENOMIC DNA]</scope>
    <source>
        <strain evidence="3 4">CBS 175.51</strain>
    </source>
</reference>
<dbReference type="Pfam" id="PF20415">
    <property type="entry name" value="DUF6699"/>
    <property type="match status" value="1"/>
</dbReference>
<keyword evidence="4" id="KW-1185">Reference proteome</keyword>
<protein>
    <recommendedName>
        <fullName evidence="2">DUF6699 domain-containing protein</fullName>
    </recommendedName>
</protein>
<comment type="caution">
    <text evidence="3">The sequence shown here is derived from an EMBL/GenBank/DDBJ whole genome shotgun (WGS) entry which is preliminary data.</text>
</comment>
<feature type="domain" description="DUF6699" evidence="2">
    <location>
        <begin position="136"/>
        <end position="276"/>
    </location>
</feature>
<proteinExistence type="predicted"/>
<dbReference type="EMBL" id="JAACJK010000220">
    <property type="protein sequence ID" value="KAF5315740.1"/>
    <property type="molecule type" value="Genomic_DNA"/>
</dbReference>
<dbReference type="InterPro" id="IPR046522">
    <property type="entry name" value="DUF6699"/>
</dbReference>
<dbReference type="AlphaFoldDB" id="A0A8H5B2U7"/>
<feature type="compositionally biased region" description="Low complexity" evidence="1">
    <location>
        <begin position="58"/>
        <end position="73"/>
    </location>
</feature>
<name>A0A8H5B2U7_9AGAR</name>
<dbReference type="OrthoDB" id="3241567at2759"/>